<protein>
    <submittedName>
        <fullName evidence="2">DUF192 domain-containing protein</fullName>
    </submittedName>
</protein>
<dbReference type="AlphaFoldDB" id="A0A7V1LM05"/>
<accession>A0A7V1LM05</accession>
<sequence length="182" mass="21131">MKPKSTKQATKMARKMTFFDLLIILGVIVGLAWFYNHSVDRIQSMQGKAASDSSHAMKLGKVTFFSDDNRRNTDVIVEIAESDYEQQQGLMFRKSLPDGQGMLFLYPDEAVRTFWMKNTPLSLDMIFINSRYEIVKIRKYTHPNSEKTYSSEKPAQYVVEVVAGYCDTYDIREGQRITWERI</sequence>
<dbReference type="InterPro" id="IPR038695">
    <property type="entry name" value="Saro_0823-like_sf"/>
</dbReference>
<dbReference type="Pfam" id="PF02643">
    <property type="entry name" value="DUF192"/>
    <property type="match status" value="1"/>
</dbReference>
<organism evidence="2">
    <name type="scientific">Caldithrix abyssi</name>
    <dbReference type="NCBI Taxonomy" id="187145"/>
    <lineage>
        <taxon>Bacteria</taxon>
        <taxon>Pseudomonadati</taxon>
        <taxon>Calditrichota</taxon>
        <taxon>Calditrichia</taxon>
        <taxon>Calditrichales</taxon>
        <taxon>Calditrichaceae</taxon>
        <taxon>Caldithrix</taxon>
    </lineage>
</organism>
<reference evidence="2" key="1">
    <citation type="journal article" date="2020" name="mSystems">
        <title>Genome- and Community-Level Interaction Insights into Carbon Utilization and Element Cycling Functions of Hydrothermarchaeota in Hydrothermal Sediment.</title>
        <authorList>
            <person name="Zhou Z."/>
            <person name="Liu Y."/>
            <person name="Xu W."/>
            <person name="Pan J."/>
            <person name="Luo Z.H."/>
            <person name="Li M."/>
        </authorList>
    </citation>
    <scope>NUCLEOTIDE SEQUENCE [LARGE SCALE GENOMIC DNA]</scope>
    <source>
        <strain evidence="2">HyVt-456</strain>
    </source>
</reference>
<evidence type="ECO:0000256" key="1">
    <source>
        <dbReference type="SAM" id="Phobius"/>
    </source>
</evidence>
<dbReference type="InterPro" id="IPR003795">
    <property type="entry name" value="DUF192"/>
</dbReference>
<proteinExistence type="predicted"/>
<feature type="transmembrane region" description="Helical" evidence="1">
    <location>
        <begin position="16"/>
        <end position="35"/>
    </location>
</feature>
<dbReference type="EMBL" id="DRLD01000193">
    <property type="protein sequence ID" value="HED10435.1"/>
    <property type="molecule type" value="Genomic_DNA"/>
</dbReference>
<feature type="non-terminal residue" evidence="2">
    <location>
        <position position="182"/>
    </location>
</feature>
<gene>
    <name evidence="2" type="ORF">ENJ10_07080</name>
</gene>
<name>A0A7V1LM05_CALAY</name>
<dbReference type="Gene3D" id="2.60.120.1140">
    <property type="entry name" value="Protein of unknown function DUF192"/>
    <property type="match status" value="1"/>
</dbReference>
<dbReference type="PANTHER" id="PTHR37953">
    <property type="entry name" value="UPF0127 PROTEIN MJ1496"/>
    <property type="match status" value="1"/>
</dbReference>
<comment type="caution">
    <text evidence="2">The sequence shown here is derived from an EMBL/GenBank/DDBJ whole genome shotgun (WGS) entry which is preliminary data.</text>
</comment>
<keyword evidence="1" id="KW-1133">Transmembrane helix</keyword>
<evidence type="ECO:0000313" key="2">
    <source>
        <dbReference type="EMBL" id="HED10435.1"/>
    </source>
</evidence>
<dbReference type="PANTHER" id="PTHR37953:SF1">
    <property type="entry name" value="UPF0127 PROTEIN MJ1496"/>
    <property type="match status" value="1"/>
</dbReference>
<keyword evidence="1" id="KW-0472">Membrane</keyword>
<dbReference type="Proteomes" id="UP000886005">
    <property type="component" value="Unassembled WGS sequence"/>
</dbReference>
<keyword evidence="1" id="KW-0812">Transmembrane</keyword>